<keyword evidence="2" id="KW-1185">Reference proteome</keyword>
<accession>A0A371DH86</accession>
<dbReference type="EMBL" id="KZ857392">
    <property type="protein sequence ID" value="RDX51886.1"/>
    <property type="molecule type" value="Genomic_DNA"/>
</dbReference>
<dbReference type="AlphaFoldDB" id="A0A371DH86"/>
<gene>
    <name evidence="1" type="ORF">OH76DRAFT_226400</name>
</gene>
<sequence length="153" mass="17169">MTRCVTPDAPVTCDQTRLAIAQTVSLCPTAHDLSIQYIDSLQRFTMVLKHTRSATVATLARARLNTRHVFDYRCGANSSPGRDKRRQVNQPRYIHTSTVCRSIPGNRASACTHPPLRHIAYSRNTTRDVPRKVRLPACSHIVAASSTLRRNFD</sequence>
<dbReference type="Proteomes" id="UP000256964">
    <property type="component" value="Unassembled WGS sequence"/>
</dbReference>
<organism evidence="1 2">
    <name type="scientific">Lentinus brumalis</name>
    <dbReference type="NCBI Taxonomy" id="2498619"/>
    <lineage>
        <taxon>Eukaryota</taxon>
        <taxon>Fungi</taxon>
        <taxon>Dikarya</taxon>
        <taxon>Basidiomycota</taxon>
        <taxon>Agaricomycotina</taxon>
        <taxon>Agaricomycetes</taxon>
        <taxon>Polyporales</taxon>
        <taxon>Polyporaceae</taxon>
        <taxon>Lentinus</taxon>
    </lineage>
</organism>
<reference evidence="1 2" key="1">
    <citation type="journal article" date="2018" name="Biotechnol. Biofuels">
        <title>Integrative visual omics of the white-rot fungus Polyporus brumalis exposes the biotechnological potential of its oxidative enzymes for delignifying raw plant biomass.</title>
        <authorList>
            <person name="Miyauchi S."/>
            <person name="Rancon A."/>
            <person name="Drula E."/>
            <person name="Hage H."/>
            <person name="Chaduli D."/>
            <person name="Favel A."/>
            <person name="Grisel S."/>
            <person name="Henrissat B."/>
            <person name="Herpoel-Gimbert I."/>
            <person name="Ruiz-Duenas F.J."/>
            <person name="Chevret D."/>
            <person name="Hainaut M."/>
            <person name="Lin J."/>
            <person name="Wang M."/>
            <person name="Pangilinan J."/>
            <person name="Lipzen A."/>
            <person name="Lesage-Meessen L."/>
            <person name="Navarro D."/>
            <person name="Riley R."/>
            <person name="Grigoriev I.V."/>
            <person name="Zhou S."/>
            <person name="Raouche S."/>
            <person name="Rosso M.N."/>
        </authorList>
    </citation>
    <scope>NUCLEOTIDE SEQUENCE [LARGE SCALE GENOMIC DNA]</scope>
    <source>
        <strain evidence="1 2">BRFM 1820</strain>
    </source>
</reference>
<evidence type="ECO:0000313" key="2">
    <source>
        <dbReference type="Proteomes" id="UP000256964"/>
    </source>
</evidence>
<proteinExistence type="predicted"/>
<protein>
    <submittedName>
        <fullName evidence="1">Uncharacterized protein</fullName>
    </submittedName>
</protein>
<name>A0A371DH86_9APHY</name>
<evidence type="ECO:0000313" key="1">
    <source>
        <dbReference type="EMBL" id="RDX51886.1"/>
    </source>
</evidence>